<gene>
    <name evidence="3" type="ORF">PS9374_06190</name>
</gene>
<feature type="transmembrane region" description="Helical" evidence="2">
    <location>
        <begin position="207"/>
        <end position="227"/>
    </location>
</feature>
<evidence type="ECO:0000256" key="2">
    <source>
        <dbReference type="SAM" id="Phobius"/>
    </source>
</evidence>
<keyword evidence="2" id="KW-0472">Membrane</keyword>
<accession>A0A171DN55</accession>
<evidence type="ECO:0000313" key="3">
    <source>
        <dbReference type="EMBL" id="GAT70504.1"/>
    </source>
</evidence>
<dbReference type="STRING" id="161355.PS9374_06190"/>
<evidence type="ECO:0000256" key="1">
    <source>
        <dbReference type="SAM" id="MobiDB-lite"/>
    </source>
</evidence>
<feature type="transmembrane region" description="Helical" evidence="2">
    <location>
        <begin position="135"/>
        <end position="155"/>
    </location>
</feature>
<proteinExistence type="predicted"/>
<protein>
    <submittedName>
        <fullName evidence="3">ABC transporter permease</fullName>
    </submittedName>
</protein>
<keyword evidence="4" id="KW-1185">Reference proteome</keyword>
<name>A0A171DN55_9ACTN</name>
<keyword evidence="2" id="KW-0812">Transmembrane</keyword>
<dbReference type="Proteomes" id="UP000077701">
    <property type="component" value="Unassembled WGS sequence"/>
</dbReference>
<organism evidence="3 4">
    <name type="scientific">Planomonospora sphaerica</name>
    <dbReference type="NCBI Taxonomy" id="161355"/>
    <lineage>
        <taxon>Bacteria</taxon>
        <taxon>Bacillati</taxon>
        <taxon>Actinomycetota</taxon>
        <taxon>Actinomycetes</taxon>
        <taxon>Streptosporangiales</taxon>
        <taxon>Streptosporangiaceae</taxon>
        <taxon>Planomonospora</taxon>
    </lineage>
</organism>
<sequence>MTTPGPAAPHPGTALGPAGPPRGTTPGPAAVLRSEWTKFRTVRATVGTLAGAFLAVVCYGLLFGTANGREYLGAPLDEQASFDPRQTAFRALMLVQLLVSAVGVLTVTSEYSSGTMRTSVTAVPRRGRLLAGKTALVALVMLPCGPVLALASFLTSQATLAAQGAPGLALTDPGVPGAIAGAGLYVTLVGLYGVAMGFLLRRTAGAVTLGTFLLILPAMASLFPEWLARAVLTYWPTSAGARLFGAGPSADGLPPQAGFAVLAATVLALLLAALALFRSRDV</sequence>
<reference evidence="3 4" key="1">
    <citation type="journal article" date="2016" name="Genome Announc.">
        <title>Draft Genome Sequence of Planomonospora sphaerica JCM9374, a Rare Actinomycete.</title>
        <authorList>
            <person name="Dohra H."/>
            <person name="Suzuki T."/>
            <person name="Inoue Y."/>
            <person name="Kodani S."/>
        </authorList>
    </citation>
    <scope>NUCLEOTIDE SEQUENCE [LARGE SCALE GENOMIC DNA]</scope>
    <source>
        <strain evidence="3 4">JCM 9374</strain>
    </source>
</reference>
<feature type="transmembrane region" description="Helical" evidence="2">
    <location>
        <begin position="175"/>
        <end position="200"/>
    </location>
</feature>
<evidence type="ECO:0000313" key="4">
    <source>
        <dbReference type="Proteomes" id="UP000077701"/>
    </source>
</evidence>
<dbReference type="EMBL" id="BDCX01000017">
    <property type="protein sequence ID" value="GAT70504.1"/>
    <property type="molecule type" value="Genomic_DNA"/>
</dbReference>
<feature type="transmembrane region" description="Helical" evidence="2">
    <location>
        <begin position="257"/>
        <end position="277"/>
    </location>
</feature>
<feature type="transmembrane region" description="Helical" evidence="2">
    <location>
        <begin position="46"/>
        <end position="67"/>
    </location>
</feature>
<dbReference type="OrthoDB" id="3297477at2"/>
<keyword evidence="2" id="KW-1133">Transmembrane helix</keyword>
<reference evidence="4" key="2">
    <citation type="submission" date="2016-04" db="EMBL/GenBank/DDBJ databases">
        <title>Planomonospora sphaerica JCM9374 whole genome shotgun sequence.</title>
        <authorList>
            <person name="Suzuki T."/>
            <person name="Dohra H."/>
            <person name="Kodani S."/>
        </authorList>
    </citation>
    <scope>NUCLEOTIDE SEQUENCE [LARGE SCALE GENOMIC DNA]</scope>
    <source>
        <strain evidence="4">JCM 9374</strain>
    </source>
</reference>
<feature type="region of interest" description="Disordered" evidence="1">
    <location>
        <begin position="1"/>
        <end position="27"/>
    </location>
</feature>
<dbReference type="AlphaFoldDB" id="A0A171DN55"/>
<feature type="transmembrane region" description="Helical" evidence="2">
    <location>
        <begin position="87"/>
        <end position="107"/>
    </location>
</feature>
<dbReference type="RefSeq" id="WP_068902778.1">
    <property type="nucleotide sequence ID" value="NZ_BDCX01000017.1"/>
</dbReference>
<comment type="caution">
    <text evidence="3">The sequence shown here is derived from an EMBL/GenBank/DDBJ whole genome shotgun (WGS) entry which is preliminary data.</text>
</comment>